<protein>
    <recommendedName>
        <fullName evidence="4 9">Arginine repressor</fullName>
    </recommendedName>
</protein>
<evidence type="ECO:0000256" key="9">
    <source>
        <dbReference type="HAMAP-Rule" id="MF_00173"/>
    </source>
</evidence>
<accession>A0A8A4TLG8</accession>
<comment type="similarity">
    <text evidence="3 9">Belongs to the ArgR family.</text>
</comment>
<keyword evidence="9" id="KW-0028">Amino-acid biosynthesis</keyword>
<comment type="subcellular location">
    <subcellularLocation>
        <location evidence="1 9">Cytoplasm</location>
    </subcellularLocation>
</comment>
<dbReference type="InterPro" id="IPR001669">
    <property type="entry name" value="Arg_repress"/>
</dbReference>
<dbReference type="GO" id="GO:1900079">
    <property type="term" value="P:regulation of arginine biosynthetic process"/>
    <property type="evidence" value="ECO:0007669"/>
    <property type="project" value="UniProtKB-UniRule"/>
</dbReference>
<dbReference type="EMBL" id="CP071793">
    <property type="protein sequence ID" value="QTD50317.1"/>
    <property type="molecule type" value="Genomic_DNA"/>
</dbReference>
<comment type="pathway">
    <text evidence="2 9">Amino-acid biosynthesis; L-arginine biosynthesis [regulation].</text>
</comment>
<dbReference type="KEGG" id="scor:J3U87_32435"/>
<keyword evidence="9" id="KW-0678">Repressor</keyword>
<evidence type="ECO:0000256" key="5">
    <source>
        <dbReference type="ARBA" id="ARBA00022490"/>
    </source>
</evidence>
<evidence type="ECO:0000259" key="11">
    <source>
        <dbReference type="Pfam" id="PF02863"/>
    </source>
</evidence>
<comment type="function">
    <text evidence="9">Regulates arginine biosynthesis genes.</text>
</comment>
<dbReference type="Gene3D" id="1.10.10.10">
    <property type="entry name" value="Winged helix-like DNA-binding domain superfamily/Winged helix DNA-binding domain"/>
    <property type="match status" value="1"/>
</dbReference>
<dbReference type="GO" id="GO:0034618">
    <property type="term" value="F:arginine binding"/>
    <property type="evidence" value="ECO:0007669"/>
    <property type="project" value="InterPro"/>
</dbReference>
<dbReference type="RefSeq" id="WP_237379947.1">
    <property type="nucleotide sequence ID" value="NZ_CP071793.1"/>
</dbReference>
<dbReference type="GO" id="GO:0005737">
    <property type="term" value="C:cytoplasm"/>
    <property type="evidence" value="ECO:0007669"/>
    <property type="project" value="UniProtKB-SubCell"/>
</dbReference>
<evidence type="ECO:0000313" key="12">
    <source>
        <dbReference type="EMBL" id="QTD50317.1"/>
    </source>
</evidence>
<dbReference type="GO" id="GO:0051259">
    <property type="term" value="P:protein complex oligomerization"/>
    <property type="evidence" value="ECO:0007669"/>
    <property type="project" value="InterPro"/>
</dbReference>
<dbReference type="Pfam" id="PF02863">
    <property type="entry name" value="Arg_repressor_C"/>
    <property type="match status" value="1"/>
</dbReference>
<dbReference type="PRINTS" id="PR01467">
    <property type="entry name" value="ARGREPRESSOR"/>
</dbReference>
<dbReference type="PANTHER" id="PTHR34471:SF1">
    <property type="entry name" value="ARGININE REPRESSOR"/>
    <property type="match status" value="1"/>
</dbReference>
<dbReference type="GO" id="GO:0003677">
    <property type="term" value="F:DNA binding"/>
    <property type="evidence" value="ECO:0007669"/>
    <property type="project" value="UniProtKB-KW"/>
</dbReference>
<evidence type="ECO:0000259" key="10">
    <source>
        <dbReference type="Pfam" id="PF01316"/>
    </source>
</evidence>
<name>A0A8A4TLG8_SULCO</name>
<keyword evidence="7 9" id="KW-0238">DNA-binding</keyword>
<dbReference type="Gene3D" id="3.30.1360.40">
    <property type="match status" value="1"/>
</dbReference>
<dbReference type="GO" id="GO:0006526">
    <property type="term" value="P:L-arginine biosynthetic process"/>
    <property type="evidence" value="ECO:0007669"/>
    <property type="project" value="UniProtKB-UniPathway"/>
</dbReference>
<evidence type="ECO:0000256" key="6">
    <source>
        <dbReference type="ARBA" id="ARBA00023015"/>
    </source>
</evidence>
<evidence type="ECO:0000256" key="2">
    <source>
        <dbReference type="ARBA" id="ARBA00005040"/>
    </source>
</evidence>
<dbReference type="AlphaFoldDB" id="A0A8A4TLG8"/>
<keyword evidence="9" id="KW-0055">Arginine biosynthesis</keyword>
<sequence length="139" mass="15197">MNEDQLILDLVANRDLDTQSALLDALKDSGLNMTQPVLSRLLRKLGVRKIGGYYRPPAPNRPAFPNLKYFLSPPNLIVIKTLPGHANALAYHLDALKLRAVAGSVAGDDTVMVAIAKGSKIGEVHEMLRRIFEGDGRPE</sequence>
<keyword evidence="5 9" id="KW-0963">Cytoplasm</keyword>
<dbReference type="InterPro" id="IPR036388">
    <property type="entry name" value="WH-like_DNA-bd_sf"/>
</dbReference>
<dbReference type="GO" id="GO:0003700">
    <property type="term" value="F:DNA-binding transcription factor activity"/>
    <property type="evidence" value="ECO:0007669"/>
    <property type="project" value="UniProtKB-UniRule"/>
</dbReference>
<dbReference type="SUPFAM" id="SSF46785">
    <property type="entry name" value="Winged helix' DNA-binding domain"/>
    <property type="match status" value="1"/>
</dbReference>
<dbReference type="Proteomes" id="UP000663929">
    <property type="component" value="Chromosome"/>
</dbReference>
<keyword evidence="13" id="KW-1185">Reference proteome</keyword>
<evidence type="ECO:0000256" key="1">
    <source>
        <dbReference type="ARBA" id="ARBA00004496"/>
    </source>
</evidence>
<proteinExistence type="inferred from homology"/>
<evidence type="ECO:0000256" key="8">
    <source>
        <dbReference type="ARBA" id="ARBA00023163"/>
    </source>
</evidence>
<evidence type="ECO:0000256" key="4">
    <source>
        <dbReference type="ARBA" id="ARBA00021148"/>
    </source>
</evidence>
<dbReference type="HAMAP" id="MF_00173">
    <property type="entry name" value="Arg_repressor"/>
    <property type="match status" value="1"/>
</dbReference>
<keyword evidence="8 9" id="KW-0804">Transcription</keyword>
<dbReference type="InterPro" id="IPR020900">
    <property type="entry name" value="Arg_repress_DNA-bd"/>
</dbReference>
<evidence type="ECO:0000313" key="13">
    <source>
        <dbReference type="Proteomes" id="UP000663929"/>
    </source>
</evidence>
<feature type="domain" description="Arginine repressor C-terminal" evidence="11">
    <location>
        <begin position="75"/>
        <end position="129"/>
    </location>
</feature>
<dbReference type="UniPathway" id="UPA00068"/>
<dbReference type="SUPFAM" id="SSF55252">
    <property type="entry name" value="C-terminal domain of arginine repressor"/>
    <property type="match status" value="1"/>
</dbReference>
<reference evidence="12" key="1">
    <citation type="submission" date="2021-03" db="EMBL/GenBank/DDBJ databases">
        <title>Acanthopleuribacteraceae sp. M133.</title>
        <authorList>
            <person name="Wang G."/>
        </authorList>
    </citation>
    <scope>NUCLEOTIDE SEQUENCE</scope>
    <source>
        <strain evidence="12">M133</strain>
    </source>
</reference>
<evidence type="ECO:0000256" key="3">
    <source>
        <dbReference type="ARBA" id="ARBA00008316"/>
    </source>
</evidence>
<dbReference type="Pfam" id="PF01316">
    <property type="entry name" value="Arg_repressor"/>
    <property type="match status" value="1"/>
</dbReference>
<dbReference type="InterPro" id="IPR036251">
    <property type="entry name" value="Arg_repress_C_sf"/>
</dbReference>
<dbReference type="InterPro" id="IPR036390">
    <property type="entry name" value="WH_DNA-bd_sf"/>
</dbReference>
<organism evidence="12 13">
    <name type="scientific">Sulfidibacter corallicola</name>
    <dbReference type="NCBI Taxonomy" id="2818388"/>
    <lineage>
        <taxon>Bacteria</taxon>
        <taxon>Pseudomonadati</taxon>
        <taxon>Acidobacteriota</taxon>
        <taxon>Holophagae</taxon>
        <taxon>Acanthopleuribacterales</taxon>
        <taxon>Acanthopleuribacteraceae</taxon>
        <taxon>Sulfidibacter</taxon>
    </lineage>
</organism>
<feature type="domain" description="Arginine repressor DNA-binding" evidence="10">
    <location>
        <begin position="5"/>
        <end position="50"/>
    </location>
</feature>
<evidence type="ECO:0000256" key="7">
    <source>
        <dbReference type="ARBA" id="ARBA00023125"/>
    </source>
</evidence>
<dbReference type="InterPro" id="IPR020899">
    <property type="entry name" value="Arg_repress_C"/>
</dbReference>
<keyword evidence="6 9" id="KW-0805">Transcription regulation</keyword>
<gene>
    <name evidence="9" type="primary">argR</name>
    <name evidence="12" type="ORF">J3U87_32435</name>
</gene>
<dbReference type="PANTHER" id="PTHR34471">
    <property type="entry name" value="ARGININE REPRESSOR"/>
    <property type="match status" value="1"/>
</dbReference>